<keyword evidence="2" id="KW-0863">Zinc-finger</keyword>
<organism evidence="6 7">
    <name type="scientific">Aphis craccivora</name>
    <name type="common">Cowpea aphid</name>
    <dbReference type="NCBI Taxonomy" id="307492"/>
    <lineage>
        <taxon>Eukaryota</taxon>
        <taxon>Metazoa</taxon>
        <taxon>Ecdysozoa</taxon>
        <taxon>Arthropoda</taxon>
        <taxon>Hexapoda</taxon>
        <taxon>Insecta</taxon>
        <taxon>Pterygota</taxon>
        <taxon>Neoptera</taxon>
        <taxon>Paraneoptera</taxon>
        <taxon>Hemiptera</taxon>
        <taxon>Sternorrhyncha</taxon>
        <taxon>Aphidomorpha</taxon>
        <taxon>Aphidoidea</taxon>
        <taxon>Aphididae</taxon>
        <taxon>Aphidini</taxon>
        <taxon>Aphis</taxon>
        <taxon>Aphis</taxon>
    </lineage>
</organism>
<proteinExistence type="predicted"/>
<gene>
    <name evidence="6" type="ORF">FWK35_00024001</name>
</gene>
<evidence type="ECO:0000313" key="7">
    <source>
        <dbReference type="Proteomes" id="UP000478052"/>
    </source>
</evidence>
<keyword evidence="1" id="KW-0479">Metal-binding</keyword>
<dbReference type="PROSITE" id="PS50800">
    <property type="entry name" value="SAP"/>
    <property type="match status" value="1"/>
</dbReference>
<dbReference type="OrthoDB" id="8192063at2759"/>
<dbReference type="Pfam" id="PF04500">
    <property type="entry name" value="FLYWCH"/>
    <property type="match status" value="1"/>
</dbReference>
<evidence type="ECO:0000256" key="3">
    <source>
        <dbReference type="ARBA" id="ARBA00022833"/>
    </source>
</evidence>
<feature type="region of interest" description="Disordered" evidence="4">
    <location>
        <begin position="158"/>
        <end position="180"/>
    </location>
</feature>
<evidence type="ECO:0000256" key="4">
    <source>
        <dbReference type="SAM" id="MobiDB-lite"/>
    </source>
</evidence>
<evidence type="ECO:0000256" key="1">
    <source>
        <dbReference type="ARBA" id="ARBA00022723"/>
    </source>
</evidence>
<reference evidence="6 7" key="1">
    <citation type="submission" date="2019-08" db="EMBL/GenBank/DDBJ databases">
        <title>Whole genome of Aphis craccivora.</title>
        <authorList>
            <person name="Voronova N.V."/>
            <person name="Shulinski R.S."/>
            <person name="Bandarenka Y.V."/>
            <person name="Zhorov D.G."/>
            <person name="Warner D."/>
        </authorList>
    </citation>
    <scope>NUCLEOTIDE SEQUENCE [LARGE SCALE GENOMIC DNA]</scope>
    <source>
        <strain evidence="6">180601</strain>
        <tissue evidence="6">Whole Body</tissue>
    </source>
</reference>
<evidence type="ECO:0000313" key="6">
    <source>
        <dbReference type="EMBL" id="KAF0723780.1"/>
    </source>
</evidence>
<keyword evidence="3" id="KW-0862">Zinc</keyword>
<dbReference type="InterPro" id="IPR036361">
    <property type="entry name" value="SAP_dom_sf"/>
</dbReference>
<dbReference type="InterPro" id="IPR003034">
    <property type="entry name" value="SAP_dom"/>
</dbReference>
<dbReference type="Gene3D" id="1.10.720.30">
    <property type="entry name" value="SAP domain"/>
    <property type="match status" value="1"/>
</dbReference>
<evidence type="ECO:0000259" key="5">
    <source>
        <dbReference type="PROSITE" id="PS50800"/>
    </source>
</evidence>
<dbReference type="GO" id="GO:0008270">
    <property type="term" value="F:zinc ion binding"/>
    <property type="evidence" value="ECO:0007669"/>
    <property type="project" value="UniProtKB-KW"/>
</dbReference>
<sequence length="337" mass="36807">MEIEIFKSNKGNIKIAFEGFLYTKKKTCENHIQWKCSKTLSLKCFANFTSSLELVGPNLWSKLNRDHSNKRKLPGQIVSETVINQPKEVLYQLPCENLIKRTLRNQRTGNHPNDGNCDDLKTLKVEVLTRYATAASTKYRHRSDRSATLSTASTDVDDTILSTLPPTPQRLGGTGRQVAPNEYRPPAIALSCVKCLLSNSTGEPRSPTTALPSSSRQIGSPQRNHLKKEVNVKLWTAELRGECTSSGLSISGSKSDVIIRLEEFIRKSGQDPTNVRFNPVQSASNTQTDGTGEQPYATSTMVGTDASWVAGQPPMANTACPSAWQLTSGGGSGHGKA</sequence>
<dbReference type="Gene3D" id="2.20.25.240">
    <property type="match status" value="1"/>
</dbReference>
<dbReference type="AlphaFoldDB" id="A0A6G0WA83"/>
<feature type="region of interest" description="Disordered" evidence="4">
    <location>
        <begin position="270"/>
        <end position="298"/>
    </location>
</feature>
<dbReference type="EMBL" id="VUJU01008947">
    <property type="protein sequence ID" value="KAF0723780.1"/>
    <property type="molecule type" value="Genomic_DNA"/>
</dbReference>
<feature type="domain" description="SAP" evidence="5">
    <location>
        <begin position="231"/>
        <end position="265"/>
    </location>
</feature>
<name>A0A6G0WA83_APHCR</name>
<dbReference type="Proteomes" id="UP000478052">
    <property type="component" value="Unassembled WGS sequence"/>
</dbReference>
<accession>A0A6G0WA83</accession>
<keyword evidence="7" id="KW-1185">Reference proteome</keyword>
<dbReference type="InterPro" id="IPR007588">
    <property type="entry name" value="Znf_FLYWCH"/>
</dbReference>
<evidence type="ECO:0000256" key="2">
    <source>
        <dbReference type="ARBA" id="ARBA00022771"/>
    </source>
</evidence>
<comment type="caution">
    <text evidence="6">The sequence shown here is derived from an EMBL/GenBank/DDBJ whole genome shotgun (WGS) entry which is preliminary data.</text>
</comment>
<feature type="region of interest" description="Disordered" evidence="4">
    <location>
        <begin position="201"/>
        <end position="223"/>
    </location>
</feature>
<protein>
    <recommendedName>
        <fullName evidence="5">SAP domain-containing protein</fullName>
    </recommendedName>
</protein>